<comment type="caution">
    <text evidence="1">The sequence shown here is derived from an EMBL/GenBank/DDBJ whole genome shotgun (WGS) entry which is preliminary data.</text>
</comment>
<organism evidence="1 2">
    <name type="scientific">Crocosphaera chwakensis CCY0110</name>
    <dbReference type="NCBI Taxonomy" id="391612"/>
    <lineage>
        <taxon>Bacteria</taxon>
        <taxon>Bacillati</taxon>
        <taxon>Cyanobacteriota</taxon>
        <taxon>Cyanophyceae</taxon>
        <taxon>Oscillatoriophycideae</taxon>
        <taxon>Chroococcales</taxon>
        <taxon>Aphanothecaceae</taxon>
        <taxon>Crocosphaera</taxon>
        <taxon>Crocosphaera chwakensis</taxon>
    </lineage>
</organism>
<protein>
    <submittedName>
        <fullName evidence="1">Uncharacterized protein</fullName>
    </submittedName>
</protein>
<dbReference type="AlphaFoldDB" id="A3IJ95"/>
<evidence type="ECO:0000313" key="2">
    <source>
        <dbReference type="Proteomes" id="UP000003781"/>
    </source>
</evidence>
<proteinExistence type="predicted"/>
<dbReference type="Proteomes" id="UP000003781">
    <property type="component" value="Unassembled WGS sequence"/>
</dbReference>
<reference evidence="1 2" key="1">
    <citation type="submission" date="2007-03" db="EMBL/GenBank/DDBJ databases">
        <authorList>
            <person name="Stal L."/>
            <person name="Ferriera S."/>
            <person name="Johnson J."/>
            <person name="Kravitz S."/>
            <person name="Beeson K."/>
            <person name="Sutton G."/>
            <person name="Rogers Y.-H."/>
            <person name="Friedman R."/>
            <person name="Frazier M."/>
            <person name="Venter J.C."/>
        </authorList>
    </citation>
    <scope>NUCLEOTIDE SEQUENCE [LARGE SCALE GENOMIC DNA]</scope>
    <source>
        <strain evidence="1 2">CCY0110</strain>
    </source>
</reference>
<dbReference type="EMBL" id="AAXW01000002">
    <property type="protein sequence ID" value="EAZ93877.1"/>
    <property type="molecule type" value="Genomic_DNA"/>
</dbReference>
<evidence type="ECO:0000313" key="1">
    <source>
        <dbReference type="EMBL" id="EAZ93877.1"/>
    </source>
</evidence>
<gene>
    <name evidence="1" type="ORF">CY0110_18817</name>
</gene>
<keyword evidence="2" id="KW-1185">Reference proteome</keyword>
<sequence length="31" mass="3682">MGNLKVLKIQEELYFLKLREFSITINPMLLS</sequence>
<name>A3IJ95_9CHRO</name>
<accession>A3IJ95</accession>